<gene>
    <name evidence="2" type="ORF">HO898_02195</name>
</gene>
<dbReference type="EMBL" id="JABLKP010000002">
    <property type="protein sequence ID" value="NQP82577.1"/>
    <property type="molecule type" value="Genomic_DNA"/>
</dbReference>
<dbReference type="AlphaFoldDB" id="A0A9Q5BQH2"/>
<feature type="transmembrane region" description="Helical" evidence="1">
    <location>
        <begin position="101"/>
        <end position="122"/>
    </location>
</feature>
<feature type="transmembrane region" description="Helical" evidence="1">
    <location>
        <begin position="206"/>
        <end position="230"/>
    </location>
</feature>
<name>A0A9Q5BQH2_STRSU</name>
<dbReference type="RefSeq" id="WP_024378457.1">
    <property type="nucleotide sequence ID" value="NZ_POOG01000162.1"/>
</dbReference>
<proteinExistence type="predicted"/>
<reference evidence="2" key="1">
    <citation type="submission" date="2020-05" db="EMBL/GenBank/DDBJ databases">
        <title>Linking phenotype, genotype and ecology: antimicrobial resistance in the zoonotic pathogen Streptococcus suis.</title>
        <authorList>
            <person name="Hadjirin N.F."/>
            <person name="Miller E.L."/>
            <person name="Murray G.R."/>
            <person name="Yen P.L.K."/>
            <person name="Phuc H.D."/>
            <person name="Wileman T.M."/>
            <person name="Hernandez-Garcia J."/>
            <person name="Williamson S.M."/>
            <person name="Parkhill J."/>
            <person name="Maskell D.J."/>
            <person name="Zhou R."/>
            <person name="Fittipaldi N."/>
            <person name="Gottschalk M."/>
            <person name="Tucker A.D.W."/>
            <person name="Hoa N.T."/>
            <person name="Welch J."/>
            <person name="Weinert L.A."/>
        </authorList>
    </citation>
    <scope>NUCLEOTIDE SEQUENCE</scope>
    <source>
        <strain evidence="2">TMW_SS111</strain>
    </source>
</reference>
<keyword evidence="1" id="KW-0472">Membrane</keyword>
<organism evidence="2 3">
    <name type="scientific">Streptococcus suis</name>
    <dbReference type="NCBI Taxonomy" id="1307"/>
    <lineage>
        <taxon>Bacteria</taxon>
        <taxon>Bacillati</taxon>
        <taxon>Bacillota</taxon>
        <taxon>Bacilli</taxon>
        <taxon>Lactobacillales</taxon>
        <taxon>Streptococcaceae</taxon>
        <taxon>Streptococcus</taxon>
    </lineage>
</organism>
<dbReference type="Pfam" id="PF12730">
    <property type="entry name" value="ABC2_membrane_4"/>
    <property type="match status" value="1"/>
</dbReference>
<keyword evidence="1" id="KW-0812">Transmembrane</keyword>
<comment type="caution">
    <text evidence="2">The sequence shown here is derived from an EMBL/GenBank/DDBJ whole genome shotgun (WGS) entry which is preliminary data.</text>
</comment>
<protein>
    <submittedName>
        <fullName evidence="2">ABC transporter permease subunit</fullName>
    </submittedName>
</protein>
<feature type="transmembrane region" description="Helical" evidence="1">
    <location>
        <begin position="168"/>
        <end position="194"/>
    </location>
</feature>
<sequence>MFMLELSKLRRRKFLYSLPLVVIFLFLLEFVMGNQLYQGHRYGSVNGWYLENGFFFLNYYFLLPFSSMIVVDLIRIEQDSETIANLRLIPVDLKRLIQSKFILTLLMNLLLSELIFLAMLVLEMIDGELVFSNITLLSWVIGYGVVAFAYTLFANLIVLFLGKCRRQLILAVPFAFLLSFAGLFTLSTAFGQYYLVNLPLLIMKEFTLLTVFVYAIWFLVLLSCVCYFLADRGMIKIIFAYK</sequence>
<feature type="transmembrane region" description="Helical" evidence="1">
    <location>
        <begin position="134"/>
        <end position="161"/>
    </location>
</feature>
<evidence type="ECO:0000313" key="3">
    <source>
        <dbReference type="Proteomes" id="UP000748881"/>
    </source>
</evidence>
<evidence type="ECO:0000256" key="1">
    <source>
        <dbReference type="SAM" id="Phobius"/>
    </source>
</evidence>
<dbReference type="Proteomes" id="UP000748881">
    <property type="component" value="Unassembled WGS sequence"/>
</dbReference>
<keyword evidence="1" id="KW-1133">Transmembrane helix</keyword>
<evidence type="ECO:0000313" key="2">
    <source>
        <dbReference type="EMBL" id="NQP82577.1"/>
    </source>
</evidence>
<accession>A0A9Q5BQH2</accession>
<feature type="transmembrane region" description="Helical" evidence="1">
    <location>
        <begin position="57"/>
        <end position="74"/>
    </location>
</feature>